<dbReference type="PROSITE" id="PS51257">
    <property type="entry name" value="PROKAR_LIPOPROTEIN"/>
    <property type="match status" value="1"/>
</dbReference>
<dbReference type="InterPro" id="IPR050597">
    <property type="entry name" value="Cytochrome_c_Oxidase_Subunit"/>
</dbReference>
<dbReference type="InterPro" id="IPR036909">
    <property type="entry name" value="Cyt_c-like_dom_sf"/>
</dbReference>
<dbReference type="SUPFAM" id="SSF46626">
    <property type="entry name" value="Cytochrome c"/>
    <property type="match status" value="2"/>
</dbReference>
<keyword evidence="3 8" id="KW-0349">Heme</keyword>
<keyword evidence="7 9" id="KW-0408">Iron</keyword>
<keyword evidence="2" id="KW-0813">Transport</keyword>
<proteinExistence type="predicted"/>
<reference evidence="12" key="2">
    <citation type="submission" date="2020-09" db="EMBL/GenBank/DDBJ databases">
        <authorList>
            <person name="Sun Q."/>
            <person name="Zhou Y."/>
        </authorList>
    </citation>
    <scope>NUCLEOTIDE SEQUENCE</scope>
    <source>
        <strain evidence="12">CGMCC 1.15725</strain>
    </source>
</reference>
<feature type="binding site" description="covalent" evidence="8">
    <location>
        <position position="154"/>
    </location>
    <ligand>
        <name>heme c</name>
        <dbReference type="ChEBI" id="CHEBI:61717"/>
        <label>2</label>
    </ligand>
</feature>
<dbReference type="Gene3D" id="1.10.760.10">
    <property type="entry name" value="Cytochrome c-like domain"/>
    <property type="match status" value="2"/>
</dbReference>
<feature type="binding site" description="covalent" evidence="8">
    <location>
        <position position="151"/>
    </location>
    <ligand>
        <name>heme c</name>
        <dbReference type="ChEBI" id="CHEBI:61717"/>
        <label>2</label>
    </ligand>
</feature>
<dbReference type="PIRSF" id="PIRSF000005">
    <property type="entry name" value="Cytochrome_c4"/>
    <property type="match status" value="1"/>
</dbReference>
<evidence type="ECO:0000256" key="10">
    <source>
        <dbReference type="SAM" id="SignalP"/>
    </source>
</evidence>
<evidence type="ECO:0000256" key="3">
    <source>
        <dbReference type="ARBA" id="ARBA00022617"/>
    </source>
</evidence>
<dbReference type="GO" id="GO:0005506">
    <property type="term" value="F:iron ion binding"/>
    <property type="evidence" value="ECO:0007669"/>
    <property type="project" value="InterPro"/>
</dbReference>
<evidence type="ECO:0000256" key="7">
    <source>
        <dbReference type="ARBA" id="ARBA00023004"/>
    </source>
</evidence>
<organism evidence="12 13">
    <name type="scientific">Aliidongia dinghuensis</name>
    <dbReference type="NCBI Taxonomy" id="1867774"/>
    <lineage>
        <taxon>Bacteria</taxon>
        <taxon>Pseudomonadati</taxon>
        <taxon>Pseudomonadota</taxon>
        <taxon>Alphaproteobacteria</taxon>
        <taxon>Rhodospirillales</taxon>
        <taxon>Dongiaceae</taxon>
        <taxon>Aliidongia</taxon>
    </lineage>
</organism>
<feature type="binding site" description="covalent" evidence="8">
    <location>
        <position position="53"/>
    </location>
    <ligand>
        <name>heme c</name>
        <dbReference type="ChEBI" id="CHEBI:61717"/>
        <label>1</label>
    </ligand>
</feature>
<dbReference type="PANTHER" id="PTHR33751:SF9">
    <property type="entry name" value="CYTOCHROME C4"/>
    <property type="match status" value="1"/>
</dbReference>
<feature type="binding site" description="axial binding residue" evidence="9">
    <location>
        <position position="54"/>
    </location>
    <ligand>
        <name>heme c</name>
        <dbReference type="ChEBI" id="CHEBI:61717"/>
        <label>1</label>
    </ligand>
    <ligandPart>
        <name>Fe</name>
        <dbReference type="ChEBI" id="CHEBI:18248"/>
    </ligandPart>
</feature>
<dbReference type="InterPro" id="IPR024167">
    <property type="entry name" value="Cytochrome_c4-like"/>
</dbReference>
<dbReference type="RefSeq" id="WP_189048258.1">
    <property type="nucleotide sequence ID" value="NZ_BMJQ01000009.1"/>
</dbReference>
<feature type="binding site" description="axial binding residue" evidence="9">
    <location>
        <position position="97"/>
    </location>
    <ligand>
        <name>heme c</name>
        <dbReference type="ChEBI" id="CHEBI:61717"/>
        <label>1</label>
    </ligand>
    <ligandPart>
        <name>Fe</name>
        <dbReference type="ChEBI" id="CHEBI:18248"/>
    </ligandPart>
</feature>
<evidence type="ECO:0000256" key="5">
    <source>
        <dbReference type="ARBA" id="ARBA00022764"/>
    </source>
</evidence>
<dbReference type="Pfam" id="PF00034">
    <property type="entry name" value="Cytochrom_C"/>
    <property type="match status" value="2"/>
</dbReference>
<comment type="subcellular location">
    <subcellularLocation>
        <location evidence="1">Periplasm</location>
    </subcellularLocation>
</comment>
<keyword evidence="6" id="KW-0249">Electron transport</keyword>
<name>A0A8J2YVD2_9PROT</name>
<evidence type="ECO:0000256" key="4">
    <source>
        <dbReference type="ARBA" id="ARBA00022723"/>
    </source>
</evidence>
<evidence type="ECO:0000313" key="13">
    <source>
        <dbReference type="Proteomes" id="UP000646365"/>
    </source>
</evidence>
<evidence type="ECO:0000256" key="2">
    <source>
        <dbReference type="ARBA" id="ARBA00022448"/>
    </source>
</evidence>
<dbReference type="EMBL" id="BMJQ01000009">
    <property type="protein sequence ID" value="GGF26851.1"/>
    <property type="molecule type" value="Genomic_DNA"/>
</dbReference>
<feature type="binding site" description="axial binding residue" evidence="9">
    <location>
        <position position="193"/>
    </location>
    <ligand>
        <name>heme c</name>
        <dbReference type="ChEBI" id="CHEBI:61717"/>
        <label>2</label>
    </ligand>
    <ligandPart>
        <name>Fe</name>
        <dbReference type="ChEBI" id="CHEBI:18248"/>
    </ligandPart>
</feature>
<protein>
    <submittedName>
        <fullName evidence="12">Cytochrome c</fullName>
    </submittedName>
</protein>
<keyword evidence="13" id="KW-1185">Reference proteome</keyword>
<keyword evidence="5" id="KW-0574">Periplasm</keyword>
<feature type="signal peptide" evidence="10">
    <location>
        <begin position="1"/>
        <end position="20"/>
    </location>
</feature>
<feature type="domain" description="Cytochrome c" evidence="11">
    <location>
        <begin position="130"/>
        <end position="215"/>
    </location>
</feature>
<feature type="binding site" description="axial binding residue" evidence="9">
    <location>
        <position position="155"/>
    </location>
    <ligand>
        <name>heme c</name>
        <dbReference type="ChEBI" id="CHEBI:61717"/>
        <label>2</label>
    </ligand>
    <ligandPart>
        <name>Fe</name>
        <dbReference type="ChEBI" id="CHEBI:18248"/>
    </ligandPart>
</feature>
<dbReference type="PANTHER" id="PTHR33751">
    <property type="entry name" value="CBB3-TYPE CYTOCHROME C OXIDASE SUBUNIT FIXP"/>
    <property type="match status" value="1"/>
</dbReference>
<sequence length="215" mass="22768">MTPVRSAAPIRQTFAVAVIAATLTACSSKPPATSTGEAPPEQVQGIVHVCSSCHGMGGHSISPTFPRLAGQQAGYLEAQLKAFHDHTRADPHALTYMWGMAAQLTDPLIKGIATYYSMQAPVPGTPQDPGEMAAGQRIFVEGLPDRDVPACQGCHGEKAEGMDAIPRLAGQHREYLQEQLRNFASNARANEVMHANSAPLNPAEISAITAYLAAQ</sequence>
<dbReference type="InterPro" id="IPR009056">
    <property type="entry name" value="Cyt_c-like_dom"/>
</dbReference>
<keyword evidence="10" id="KW-0732">Signal</keyword>
<feature type="binding site" description="covalent" evidence="8">
    <location>
        <position position="50"/>
    </location>
    <ligand>
        <name>heme c</name>
        <dbReference type="ChEBI" id="CHEBI:61717"/>
        <label>1</label>
    </ligand>
</feature>
<dbReference type="GO" id="GO:0020037">
    <property type="term" value="F:heme binding"/>
    <property type="evidence" value="ECO:0007669"/>
    <property type="project" value="InterPro"/>
</dbReference>
<reference evidence="12" key="1">
    <citation type="journal article" date="2014" name="Int. J. Syst. Evol. Microbiol.">
        <title>Complete genome sequence of Corynebacterium casei LMG S-19264T (=DSM 44701T), isolated from a smear-ripened cheese.</title>
        <authorList>
            <consortium name="US DOE Joint Genome Institute (JGI-PGF)"/>
            <person name="Walter F."/>
            <person name="Albersmeier A."/>
            <person name="Kalinowski J."/>
            <person name="Ruckert C."/>
        </authorList>
    </citation>
    <scope>NUCLEOTIDE SEQUENCE</scope>
    <source>
        <strain evidence="12">CGMCC 1.15725</strain>
    </source>
</reference>
<feature type="domain" description="Cytochrome c" evidence="11">
    <location>
        <begin position="31"/>
        <end position="120"/>
    </location>
</feature>
<evidence type="ECO:0000256" key="8">
    <source>
        <dbReference type="PIRSR" id="PIRSR000005-1"/>
    </source>
</evidence>
<evidence type="ECO:0000256" key="6">
    <source>
        <dbReference type="ARBA" id="ARBA00022982"/>
    </source>
</evidence>
<evidence type="ECO:0000256" key="1">
    <source>
        <dbReference type="ARBA" id="ARBA00004418"/>
    </source>
</evidence>
<dbReference type="Proteomes" id="UP000646365">
    <property type="component" value="Unassembled WGS sequence"/>
</dbReference>
<dbReference type="PROSITE" id="PS51007">
    <property type="entry name" value="CYTC"/>
    <property type="match status" value="2"/>
</dbReference>
<dbReference type="GO" id="GO:0009055">
    <property type="term" value="F:electron transfer activity"/>
    <property type="evidence" value="ECO:0007669"/>
    <property type="project" value="InterPro"/>
</dbReference>
<evidence type="ECO:0000256" key="9">
    <source>
        <dbReference type="PIRSR" id="PIRSR000005-2"/>
    </source>
</evidence>
<dbReference type="GO" id="GO:0042597">
    <property type="term" value="C:periplasmic space"/>
    <property type="evidence" value="ECO:0007669"/>
    <property type="project" value="UniProtKB-SubCell"/>
</dbReference>
<feature type="chain" id="PRO_5035191339" evidence="10">
    <location>
        <begin position="21"/>
        <end position="215"/>
    </location>
</feature>
<gene>
    <name evidence="12" type="ORF">GCM10011611_36090</name>
</gene>
<evidence type="ECO:0000259" key="11">
    <source>
        <dbReference type="PROSITE" id="PS51007"/>
    </source>
</evidence>
<dbReference type="AlphaFoldDB" id="A0A8J2YVD2"/>
<comment type="PTM">
    <text evidence="8">Binds 2 heme c groups covalently per subunit.</text>
</comment>
<evidence type="ECO:0000313" key="12">
    <source>
        <dbReference type="EMBL" id="GGF26851.1"/>
    </source>
</evidence>
<accession>A0A8J2YVD2</accession>
<keyword evidence="4 9" id="KW-0479">Metal-binding</keyword>
<comment type="caution">
    <text evidence="12">The sequence shown here is derived from an EMBL/GenBank/DDBJ whole genome shotgun (WGS) entry which is preliminary data.</text>
</comment>